<dbReference type="Proteomes" id="UP000076858">
    <property type="component" value="Unassembled WGS sequence"/>
</dbReference>
<organism evidence="1 2">
    <name type="scientific">Daphnia magna</name>
    <dbReference type="NCBI Taxonomy" id="35525"/>
    <lineage>
        <taxon>Eukaryota</taxon>
        <taxon>Metazoa</taxon>
        <taxon>Ecdysozoa</taxon>
        <taxon>Arthropoda</taxon>
        <taxon>Crustacea</taxon>
        <taxon>Branchiopoda</taxon>
        <taxon>Diplostraca</taxon>
        <taxon>Cladocera</taxon>
        <taxon>Anomopoda</taxon>
        <taxon>Daphniidae</taxon>
        <taxon>Daphnia</taxon>
    </lineage>
</organism>
<evidence type="ECO:0000313" key="2">
    <source>
        <dbReference type="Proteomes" id="UP000076858"/>
    </source>
</evidence>
<dbReference type="OrthoDB" id="2419613at2759"/>
<evidence type="ECO:0000313" key="1">
    <source>
        <dbReference type="EMBL" id="KZS21931.1"/>
    </source>
</evidence>
<dbReference type="AlphaFoldDB" id="A0A162T5Q5"/>
<dbReference type="PANTHER" id="PTHR45828:SF40">
    <property type="entry name" value="REELIN DOMAIN-CONTAINING PROTEIN"/>
    <property type="match status" value="1"/>
</dbReference>
<protein>
    <submittedName>
        <fullName evidence="1">Ferric-chelate reductase 1</fullName>
    </submittedName>
</protein>
<dbReference type="PROSITE" id="PS51019">
    <property type="entry name" value="REELIN"/>
    <property type="match status" value="1"/>
</dbReference>
<comment type="caution">
    <text evidence="1">The sequence shown here is derived from an EMBL/GenBank/DDBJ whole genome shotgun (WGS) entry which is preliminary data.</text>
</comment>
<dbReference type="Pfam" id="PF02014">
    <property type="entry name" value="Reeler"/>
    <property type="match status" value="1"/>
</dbReference>
<dbReference type="GO" id="GO:0016020">
    <property type="term" value="C:membrane"/>
    <property type="evidence" value="ECO:0007669"/>
    <property type="project" value="TreeGrafter"/>
</dbReference>
<dbReference type="InterPro" id="IPR051237">
    <property type="entry name" value="Ferric-chelate_Red/DefProt"/>
</dbReference>
<dbReference type="CDD" id="cd08544">
    <property type="entry name" value="Reeler"/>
    <property type="match status" value="1"/>
</dbReference>
<keyword evidence="2" id="KW-1185">Reference proteome</keyword>
<dbReference type="InterPro" id="IPR042307">
    <property type="entry name" value="Reeler_sf"/>
</dbReference>
<gene>
    <name evidence="1" type="ORF">APZ42_011064</name>
</gene>
<name>A0A162T5Q5_9CRUS</name>
<dbReference type="InterPro" id="IPR002861">
    <property type="entry name" value="Reeler_dom"/>
</dbReference>
<dbReference type="Gene3D" id="2.60.40.4060">
    <property type="entry name" value="Reeler domain"/>
    <property type="match status" value="1"/>
</dbReference>
<accession>A0A162T5Q5</accession>
<dbReference type="STRING" id="35525.A0A162T5Q5"/>
<reference evidence="1 2" key="1">
    <citation type="submission" date="2016-03" db="EMBL/GenBank/DDBJ databases">
        <title>EvidentialGene: Evidence-directed Construction of Genes on Genomes.</title>
        <authorList>
            <person name="Gilbert D.G."/>
            <person name="Choi J.-H."/>
            <person name="Mockaitis K."/>
            <person name="Colbourne J."/>
            <person name="Pfrender M."/>
        </authorList>
    </citation>
    <scope>NUCLEOTIDE SEQUENCE [LARGE SCALE GENOMIC DNA]</scope>
    <source>
        <strain evidence="1 2">Xinb3</strain>
        <tissue evidence="1">Complete organism</tissue>
    </source>
</reference>
<dbReference type="PANTHER" id="PTHR45828">
    <property type="entry name" value="CYTOCHROME B561/FERRIC REDUCTASE TRANSMEMBRANE"/>
    <property type="match status" value="1"/>
</dbReference>
<proteinExistence type="predicted"/>
<dbReference type="EMBL" id="LRGB01000007">
    <property type="protein sequence ID" value="KZS21931.1"/>
    <property type="molecule type" value="Genomic_DNA"/>
</dbReference>
<sequence length="161" mass="17910">MAIKAICTLVTLFFIFENCRAFPNGGPIDACVKAQPNRPNHGGTQPQPENTNPFIVEASNDYYRPGDKITVTIRGPKSAFKGFFFQGRDPKTQEWIGVFETNPDAKSYAECSASTHTDNDPKKSVTLLWHAPDATGSVYFVGTVLENYRTYWSDVVARVPQ</sequence>